<name>A0A0V0Q7M3_PSEPJ</name>
<reference evidence="2 3" key="1">
    <citation type="journal article" date="2015" name="Sci. Rep.">
        <title>Genome of the facultative scuticociliatosis pathogen Pseudocohnilembus persalinus provides insight into its virulence through horizontal gene transfer.</title>
        <authorList>
            <person name="Xiong J."/>
            <person name="Wang G."/>
            <person name="Cheng J."/>
            <person name="Tian M."/>
            <person name="Pan X."/>
            <person name="Warren A."/>
            <person name="Jiang C."/>
            <person name="Yuan D."/>
            <person name="Miao W."/>
        </authorList>
    </citation>
    <scope>NUCLEOTIDE SEQUENCE [LARGE SCALE GENOMIC DNA]</scope>
    <source>
        <strain evidence="2">36N120E</strain>
    </source>
</reference>
<protein>
    <submittedName>
        <fullName evidence="2">Armadillo-type fold</fullName>
    </submittedName>
</protein>
<dbReference type="AlphaFoldDB" id="A0A0V0Q7M3"/>
<dbReference type="EMBL" id="LDAU01000260">
    <property type="protein sequence ID" value="KRW98233.1"/>
    <property type="molecule type" value="Genomic_DNA"/>
</dbReference>
<comment type="caution">
    <text evidence="2">The sequence shown here is derived from an EMBL/GenBank/DDBJ whole genome shotgun (WGS) entry which is preliminary data.</text>
</comment>
<feature type="compositionally biased region" description="Low complexity" evidence="1">
    <location>
        <begin position="111"/>
        <end position="123"/>
    </location>
</feature>
<dbReference type="InParanoid" id="A0A0V0Q7M3"/>
<sequence>MNQFIQQNNQNNQNSSIQQNNQFDQNLQSADQQNINQKYTQENNIDKDMFNKIQQNQQNQYKEDQNQLKQVIQLKRDQNRIEIRKQNMVSQLNQKRMRLIQSKQNQGTRSNNNQNQNNNNFNIFTDNDDNNINKNNDNNKQVVLSQLISQLLEQFPGYKSLLINVSQEQLLNYANIIQNEDQNQLVKELKIIHDNIKENIEKEEPDMSHQSIQKLRIIIQLIGYIYQNTDKGQKIIYNVTQNFDFIIQLNYFLKPAFIEERQYMNVQEIIQNIIYIYATLLSIPYTEQFSQLIQDGFLDNILPLFSYNNPDTKMIENILYIFTNICADRKEIREQLFEMDVILSLKDILNDPKQQIEMELLQTVIWFICTITTEMVHNRNTEGQQNIVQIFGLVLESLIFIDIYKINPDDDLFEKQTLQILLNILTYDNACIGYMEDCHFQKIQDFLSIPRYRLDILKLIGNLTYISDDCSISFLENNIHWELGAYIDYPKELEQKVNYYKKEVEIYQQQQGQNIQIQPPKYNKATHQYKDDFAEENQIAIQVQKRSLWVLSNLVTIKRIKLKQEIIDSHIFTSVCTLVGNLYIQEGTLLDALYVILNFLEDADIKQIEKLVTSYQIIESVGLQLIYREQVRADITKISLDIFINCLDSTYNDFQLQQYYIKQMEECPGLLQKIEEFQKHVSTKIYDQAYKIADFYEKHQEKVNQINQISQICNNNNNSINQQQF</sequence>
<proteinExistence type="predicted"/>
<evidence type="ECO:0000256" key="1">
    <source>
        <dbReference type="SAM" id="MobiDB-lite"/>
    </source>
</evidence>
<evidence type="ECO:0000313" key="2">
    <source>
        <dbReference type="EMBL" id="KRW98233.1"/>
    </source>
</evidence>
<gene>
    <name evidence="2" type="ORF">PPERSA_05577</name>
</gene>
<dbReference type="InterPro" id="IPR016024">
    <property type="entry name" value="ARM-type_fold"/>
</dbReference>
<dbReference type="Proteomes" id="UP000054937">
    <property type="component" value="Unassembled WGS sequence"/>
</dbReference>
<accession>A0A0V0Q7M3</accession>
<keyword evidence="3" id="KW-1185">Reference proteome</keyword>
<dbReference type="Gene3D" id="1.25.10.10">
    <property type="entry name" value="Leucine-rich Repeat Variant"/>
    <property type="match status" value="1"/>
</dbReference>
<feature type="region of interest" description="Disordered" evidence="1">
    <location>
        <begin position="103"/>
        <end position="123"/>
    </location>
</feature>
<organism evidence="2 3">
    <name type="scientific">Pseudocohnilembus persalinus</name>
    <name type="common">Ciliate</name>
    <dbReference type="NCBI Taxonomy" id="266149"/>
    <lineage>
        <taxon>Eukaryota</taxon>
        <taxon>Sar</taxon>
        <taxon>Alveolata</taxon>
        <taxon>Ciliophora</taxon>
        <taxon>Intramacronucleata</taxon>
        <taxon>Oligohymenophorea</taxon>
        <taxon>Scuticociliatia</taxon>
        <taxon>Philasterida</taxon>
        <taxon>Pseudocohnilembidae</taxon>
        <taxon>Pseudocohnilembus</taxon>
    </lineage>
</organism>
<evidence type="ECO:0000313" key="3">
    <source>
        <dbReference type="Proteomes" id="UP000054937"/>
    </source>
</evidence>
<dbReference type="InterPro" id="IPR011989">
    <property type="entry name" value="ARM-like"/>
</dbReference>
<dbReference type="SUPFAM" id="SSF48371">
    <property type="entry name" value="ARM repeat"/>
    <property type="match status" value="1"/>
</dbReference>